<sequence length="502" mass="54355">MERAKAKAKATRQANTWRSGAATTLFWEAGESSRQGFFPPPEEPQKGIPYNTEFYQNRRSPPDSGGSGSDDSNGATSGMHWRGSFGQRISKGFKGHSKMIWALKRKKKPAKIQVWRVKQASSRNTAMAINRPAIQRAIPQQQPQKITAAFNEGGIFQIGVGKQICIQVQIPGLINTTLPRLINILQIYYAKATGVEKRVQKRDGLAEGINGTAETWGTVMDQTTGMAHPYGQVPTDGLNFGPARIAGPQEKISAQPRPTILTELVGLETTVDAGPKEVVDTGPQNMAQSTAPKEGMTAGPKEVITAGPKIMDAAGPKEAVEFGPKETTVARLGTSTRVAGPATAIDVGPNLQASEELCRTQNGTASPHQADTHILEEYPNGPPGFEGAYFSQTDIAFEMEANRTTEQVRRSKRLQAKESGAYISVLEKASRLKGGNQAVLKPMRSERSKPMRQPDFRYLESLSPLTAPQAELVIYTAGVEIDEAMSDRIEQIVTTGDRATAA</sequence>
<reference evidence="2" key="1">
    <citation type="submission" date="2020-01" db="EMBL/GenBank/DDBJ databases">
        <title>Genome sequence of Kobresia littledalei, the first chromosome-level genome in the family Cyperaceae.</title>
        <authorList>
            <person name="Qu G."/>
        </authorList>
    </citation>
    <scope>NUCLEOTIDE SEQUENCE</scope>
    <source>
        <strain evidence="2">C.B.Clarke</strain>
        <tissue evidence="2">Leaf</tissue>
    </source>
</reference>
<feature type="compositionally biased region" description="Basic residues" evidence="1">
    <location>
        <begin position="1"/>
        <end position="10"/>
    </location>
</feature>
<comment type="caution">
    <text evidence="2">The sequence shown here is derived from an EMBL/GenBank/DDBJ whole genome shotgun (WGS) entry which is preliminary data.</text>
</comment>
<dbReference type="Proteomes" id="UP000623129">
    <property type="component" value="Unassembled WGS sequence"/>
</dbReference>
<dbReference type="EMBL" id="SWLB01000005">
    <property type="protein sequence ID" value="KAF3338431.1"/>
    <property type="molecule type" value="Genomic_DNA"/>
</dbReference>
<gene>
    <name evidence="2" type="ORF">FCM35_KLT17268</name>
</gene>
<feature type="region of interest" description="Disordered" evidence="1">
    <location>
        <begin position="1"/>
        <end position="88"/>
    </location>
</feature>
<dbReference type="OrthoDB" id="8893791at2759"/>
<evidence type="ECO:0000256" key="1">
    <source>
        <dbReference type="SAM" id="MobiDB-lite"/>
    </source>
</evidence>
<feature type="compositionally biased region" description="Polar residues" evidence="1">
    <location>
        <begin position="12"/>
        <end position="22"/>
    </location>
</feature>
<name>A0A833RFY6_9POAL</name>
<dbReference type="AlphaFoldDB" id="A0A833RFY6"/>
<feature type="compositionally biased region" description="Polar residues" evidence="1">
    <location>
        <begin position="282"/>
        <end position="291"/>
    </location>
</feature>
<accession>A0A833RFY6</accession>
<keyword evidence="3" id="KW-1185">Reference proteome</keyword>
<protein>
    <submittedName>
        <fullName evidence="2">Uncharacterized protein</fullName>
    </submittedName>
</protein>
<proteinExistence type="predicted"/>
<organism evidence="2 3">
    <name type="scientific">Carex littledalei</name>
    <dbReference type="NCBI Taxonomy" id="544730"/>
    <lineage>
        <taxon>Eukaryota</taxon>
        <taxon>Viridiplantae</taxon>
        <taxon>Streptophyta</taxon>
        <taxon>Embryophyta</taxon>
        <taxon>Tracheophyta</taxon>
        <taxon>Spermatophyta</taxon>
        <taxon>Magnoliopsida</taxon>
        <taxon>Liliopsida</taxon>
        <taxon>Poales</taxon>
        <taxon>Cyperaceae</taxon>
        <taxon>Cyperoideae</taxon>
        <taxon>Cariceae</taxon>
        <taxon>Carex</taxon>
        <taxon>Carex subgen. Euthyceras</taxon>
    </lineage>
</organism>
<evidence type="ECO:0000313" key="3">
    <source>
        <dbReference type="Proteomes" id="UP000623129"/>
    </source>
</evidence>
<feature type="region of interest" description="Disordered" evidence="1">
    <location>
        <begin position="275"/>
        <end position="299"/>
    </location>
</feature>
<evidence type="ECO:0000313" key="2">
    <source>
        <dbReference type="EMBL" id="KAF3338431.1"/>
    </source>
</evidence>